<evidence type="ECO:0000313" key="1">
    <source>
        <dbReference type="EMBL" id="BAR56058.1"/>
    </source>
</evidence>
<reference evidence="1 2" key="1">
    <citation type="submission" date="2014-11" db="EMBL/GenBank/DDBJ databases">
        <title>Symbiosis island explosion on the genome of extra-slow-growing strains of soybean bradyrhizobia with massive insertion sequences.</title>
        <authorList>
            <person name="Iida T."/>
            <person name="Minamisawa K."/>
        </authorList>
    </citation>
    <scope>NUCLEOTIDE SEQUENCE [LARGE SCALE GENOMIC DNA]</scope>
    <source>
        <strain evidence="1 2">NK6</strain>
    </source>
</reference>
<protein>
    <submittedName>
        <fullName evidence="1">Uncharacterized protein</fullName>
    </submittedName>
</protein>
<dbReference type="Proteomes" id="UP000063308">
    <property type="component" value="Chromosome"/>
</dbReference>
<dbReference type="RefSeq" id="WP_171901086.1">
    <property type="nucleotide sequence ID" value="NZ_CP126038.1"/>
</dbReference>
<evidence type="ECO:0000313" key="2">
    <source>
        <dbReference type="Proteomes" id="UP000063308"/>
    </source>
</evidence>
<name>A0A0E4BMP0_9BRAD</name>
<proteinExistence type="predicted"/>
<gene>
    <name evidence="1" type="ORF">NK6_2878</name>
</gene>
<sequence length="138" mass="14908">MTVPFNGLSLSKVAADLAAHAVNGWPPEVINDFGNLGFVRPAGIVFLSNLFAWMSAHQTKITLTNLRGKRRQVSGRLPVLRAALRRKASPGCITTVDNATTDEDRSSAIAMAGWNTTLFLGWLRACRSLPRAACTTGR</sequence>
<accession>A0A0E4BMP0</accession>
<organism evidence="1 2">
    <name type="scientific">Bradyrhizobium diazoefficiens</name>
    <dbReference type="NCBI Taxonomy" id="1355477"/>
    <lineage>
        <taxon>Bacteria</taxon>
        <taxon>Pseudomonadati</taxon>
        <taxon>Pseudomonadota</taxon>
        <taxon>Alphaproteobacteria</taxon>
        <taxon>Hyphomicrobiales</taxon>
        <taxon>Nitrobacteraceae</taxon>
        <taxon>Bradyrhizobium</taxon>
    </lineage>
</organism>
<dbReference type="EMBL" id="AP014685">
    <property type="protein sequence ID" value="BAR56058.1"/>
    <property type="molecule type" value="Genomic_DNA"/>
</dbReference>
<dbReference type="AlphaFoldDB" id="A0A0E4BMP0"/>